<comment type="caution">
    <text evidence="1">The sequence shown here is derived from an EMBL/GenBank/DDBJ whole genome shotgun (WGS) entry which is preliminary data.</text>
</comment>
<protein>
    <submittedName>
        <fullName evidence="1">Uncharacterized protein</fullName>
    </submittedName>
</protein>
<dbReference type="Proteomes" id="UP001608902">
    <property type="component" value="Unassembled WGS sequence"/>
</dbReference>
<organism evidence="1 2">
    <name type="scientific">Gnathostoma spinigerum</name>
    <dbReference type="NCBI Taxonomy" id="75299"/>
    <lineage>
        <taxon>Eukaryota</taxon>
        <taxon>Metazoa</taxon>
        <taxon>Ecdysozoa</taxon>
        <taxon>Nematoda</taxon>
        <taxon>Chromadorea</taxon>
        <taxon>Rhabditida</taxon>
        <taxon>Spirurina</taxon>
        <taxon>Gnathostomatomorpha</taxon>
        <taxon>Gnathostomatoidea</taxon>
        <taxon>Gnathostomatidae</taxon>
        <taxon>Gnathostoma</taxon>
    </lineage>
</organism>
<evidence type="ECO:0000313" key="2">
    <source>
        <dbReference type="Proteomes" id="UP001608902"/>
    </source>
</evidence>
<proteinExistence type="predicted"/>
<name>A0ABD6EAZ8_9BILA</name>
<dbReference type="AlphaFoldDB" id="A0ABD6EAZ8"/>
<gene>
    <name evidence="1" type="ORF">AB6A40_001300</name>
</gene>
<sequence>MPVLYLCIKPLTVYSIAGRQGARPVEARTYNKRACERRSAYSSDRVRLHFSMDFIVRPLLRRPFVLSRLVRCLCGPCETNDVASTASLGDSQQKITALLPSQTFLAGLSLSEKNHVEKIIEELEIYLWMSPRPPLYLDDELWYRLMKQEDLRARLTCLKMFSVAQHKDLRALERKKLEQEEFSKHVEKEQEKFMRGEMAYGSGFYQLVSSPLRNRKSVSKSRERVFGGHYAYVKNLVLCSICSTWLPQHHSESEVVLACSCSILYQRISTGTNRFL</sequence>
<dbReference type="EMBL" id="JBGFUD010000470">
    <property type="protein sequence ID" value="MFH4974591.1"/>
    <property type="molecule type" value="Genomic_DNA"/>
</dbReference>
<evidence type="ECO:0000313" key="1">
    <source>
        <dbReference type="EMBL" id="MFH4974591.1"/>
    </source>
</evidence>
<reference evidence="1 2" key="1">
    <citation type="submission" date="2024-08" db="EMBL/GenBank/DDBJ databases">
        <title>Gnathostoma spinigerum genome.</title>
        <authorList>
            <person name="Gonzalez-Bertolin B."/>
            <person name="Monzon S."/>
            <person name="Zaballos A."/>
            <person name="Jimenez P."/>
            <person name="Dekumyoy P."/>
            <person name="Varona S."/>
            <person name="Cuesta I."/>
            <person name="Sumanam S."/>
            <person name="Adisakwattana P."/>
            <person name="Gasser R.B."/>
            <person name="Hernandez-Gonzalez A."/>
            <person name="Young N.D."/>
            <person name="Perteguer M.J."/>
        </authorList>
    </citation>
    <scope>NUCLEOTIDE SEQUENCE [LARGE SCALE GENOMIC DNA]</scope>
    <source>
        <strain evidence="1">AL3</strain>
        <tissue evidence="1">Liver</tissue>
    </source>
</reference>
<keyword evidence="2" id="KW-1185">Reference proteome</keyword>
<accession>A0ABD6EAZ8</accession>